<evidence type="ECO:0000256" key="5">
    <source>
        <dbReference type="ARBA" id="ARBA00023002"/>
    </source>
</evidence>
<evidence type="ECO:0000256" key="7">
    <source>
        <dbReference type="ARBA" id="ARBA00023284"/>
    </source>
</evidence>
<dbReference type="AlphaFoldDB" id="U1PK43"/>
<keyword evidence="4" id="KW-0813">Transport</keyword>
<dbReference type="InterPro" id="IPR012336">
    <property type="entry name" value="Thioredoxin-like_fold"/>
</dbReference>
<dbReference type="SUPFAM" id="SSF52833">
    <property type="entry name" value="Thioredoxin-like"/>
    <property type="match status" value="1"/>
</dbReference>
<sequence length="203" mass="22263">MLSRREFIITTGIGGSTLLAGCTENSQSSASDDLEPPLLGESESSIVVDVYADYQCSHCAGFNRNSYPILKDEYIDTGVIAYRHRDFPFLGTVSTQSANVARGVQDSLGNDKFWEFSTQMLENQSQLSSNWWRNTISELGGDGPSIVNMALSGAWSSIVDADFQYGQQLGVKGTPAVAINDQLVPRSSPTYAQDVIEYIERIR</sequence>
<dbReference type="EMBL" id="KE356561">
    <property type="protein sequence ID" value="ERG94042.1"/>
    <property type="molecule type" value="Genomic_DNA"/>
</dbReference>
<dbReference type="GO" id="GO:0016491">
    <property type="term" value="F:oxidoreductase activity"/>
    <property type="evidence" value="ECO:0007669"/>
    <property type="project" value="UniProtKB-KW"/>
</dbReference>
<evidence type="ECO:0000313" key="10">
    <source>
        <dbReference type="Proteomes" id="UP000030710"/>
    </source>
</evidence>
<dbReference type="RefSeq" id="WP_021053536.1">
    <property type="nucleotide sequence ID" value="NZ_KE356561.1"/>
</dbReference>
<keyword evidence="4" id="KW-0249">Electron transport</keyword>
<name>U1PK43_9EURY</name>
<keyword evidence="3" id="KW-0732">Signal</keyword>
<evidence type="ECO:0000256" key="2">
    <source>
        <dbReference type="ARBA" id="ARBA00007787"/>
    </source>
</evidence>
<gene>
    <name evidence="9" type="ORF">J07HQW2_00476</name>
</gene>
<keyword evidence="6" id="KW-1015">Disulfide bond</keyword>
<dbReference type="PROSITE" id="PS51257">
    <property type="entry name" value="PROKAR_LIPOPROTEIN"/>
    <property type="match status" value="1"/>
</dbReference>
<dbReference type="PANTHER" id="PTHR13887:SF14">
    <property type="entry name" value="DISULFIDE BOND FORMATION PROTEIN D"/>
    <property type="match status" value="1"/>
</dbReference>
<dbReference type="GO" id="GO:0016853">
    <property type="term" value="F:isomerase activity"/>
    <property type="evidence" value="ECO:0007669"/>
    <property type="project" value="UniProtKB-KW"/>
</dbReference>
<evidence type="ECO:0000259" key="8">
    <source>
        <dbReference type="Pfam" id="PF13462"/>
    </source>
</evidence>
<dbReference type="STRING" id="1238425.J07HQW2_00476"/>
<dbReference type="Proteomes" id="UP000030710">
    <property type="component" value="Unassembled WGS sequence"/>
</dbReference>
<dbReference type="HOGENOM" id="CLU_000288_47_5_2"/>
<comment type="similarity">
    <text evidence="2">Belongs to the glutaredoxin family.</text>
</comment>
<keyword evidence="5" id="KW-0560">Oxidoreductase</keyword>
<evidence type="ECO:0000256" key="4">
    <source>
        <dbReference type="ARBA" id="ARBA00022982"/>
    </source>
</evidence>
<protein>
    <submittedName>
        <fullName evidence="9">Protein-disulfide isomerase</fullName>
    </submittedName>
</protein>
<reference evidence="9 10" key="1">
    <citation type="journal article" date="2013" name="PLoS ONE">
        <title>Assembly-driven community genomics of a hypersaline microbial ecosystem.</title>
        <authorList>
            <person name="Podell S."/>
            <person name="Ugalde J.A."/>
            <person name="Narasingarao P."/>
            <person name="Banfield J.F."/>
            <person name="Heidelberg K.B."/>
            <person name="Allen E.E."/>
        </authorList>
    </citation>
    <scope>NUCLEOTIDE SEQUENCE [LARGE SCALE GENOMIC DNA]</scope>
    <source>
        <strain evidence="10">J07HQW2</strain>
    </source>
</reference>
<accession>U1PK43</accession>
<evidence type="ECO:0000256" key="6">
    <source>
        <dbReference type="ARBA" id="ARBA00023157"/>
    </source>
</evidence>
<feature type="domain" description="Thioredoxin-like fold" evidence="8">
    <location>
        <begin position="36"/>
        <end position="187"/>
    </location>
</feature>
<keyword evidence="9" id="KW-0413">Isomerase</keyword>
<dbReference type="PROSITE" id="PS51318">
    <property type="entry name" value="TAT"/>
    <property type="match status" value="1"/>
</dbReference>
<dbReference type="Gene3D" id="3.40.30.10">
    <property type="entry name" value="Glutaredoxin"/>
    <property type="match status" value="1"/>
</dbReference>
<dbReference type="InterPro" id="IPR036249">
    <property type="entry name" value="Thioredoxin-like_sf"/>
</dbReference>
<dbReference type="Pfam" id="PF13462">
    <property type="entry name" value="Thioredoxin_4"/>
    <property type="match status" value="1"/>
</dbReference>
<evidence type="ECO:0000256" key="3">
    <source>
        <dbReference type="ARBA" id="ARBA00022729"/>
    </source>
</evidence>
<keyword evidence="7" id="KW-0676">Redox-active center</keyword>
<evidence type="ECO:0000256" key="1">
    <source>
        <dbReference type="ARBA" id="ARBA00005791"/>
    </source>
</evidence>
<dbReference type="InterPro" id="IPR006311">
    <property type="entry name" value="TAT_signal"/>
</dbReference>
<organism evidence="9 10">
    <name type="scientific">Haloquadratum walsbyi J07HQW2</name>
    <dbReference type="NCBI Taxonomy" id="1238425"/>
    <lineage>
        <taxon>Archaea</taxon>
        <taxon>Methanobacteriati</taxon>
        <taxon>Methanobacteriota</taxon>
        <taxon>Stenosarchaea group</taxon>
        <taxon>Halobacteria</taxon>
        <taxon>Halobacteriales</taxon>
        <taxon>Haloferacaceae</taxon>
        <taxon>Haloquadratum</taxon>
    </lineage>
</organism>
<proteinExistence type="inferred from homology"/>
<evidence type="ECO:0000313" key="9">
    <source>
        <dbReference type="EMBL" id="ERG94042.1"/>
    </source>
</evidence>
<dbReference type="PANTHER" id="PTHR13887">
    <property type="entry name" value="GLUTATHIONE S-TRANSFERASE KAPPA"/>
    <property type="match status" value="1"/>
</dbReference>
<dbReference type="eggNOG" id="arCOG02868">
    <property type="taxonomic scope" value="Archaea"/>
</dbReference>
<comment type="similarity">
    <text evidence="1">Belongs to the thioredoxin family. DsbA subfamily.</text>
</comment>